<comment type="caution">
    <text evidence="1">The sequence shown here is derived from an EMBL/GenBank/DDBJ whole genome shotgun (WGS) entry which is preliminary data.</text>
</comment>
<organism evidence="1 2">
    <name type="scientific">Corynebacterium urealyticum</name>
    <dbReference type="NCBI Taxonomy" id="43771"/>
    <lineage>
        <taxon>Bacteria</taxon>
        <taxon>Bacillati</taxon>
        <taxon>Actinomycetota</taxon>
        <taxon>Actinomycetes</taxon>
        <taxon>Mycobacteriales</taxon>
        <taxon>Corynebacteriaceae</taxon>
        <taxon>Corynebacterium</taxon>
    </lineage>
</organism>
<dbReference type="EMBL" id="QFNY01000251">
    <property type="protein sequence ID" value="PZO98825.1"/>
    <property type="molecule type" value="Genomic_DNA"/>
</dbReference>
<protein>
    <submittedName>
        <fullName evidence="1">Uncharacterized protein</fullName>
    </submittedName>
</protein>
<dbReference type="Proteomes" id="UP000249451">
    <property type="component" value="Unassembled WGS sequence"/>
</dbReference>
<evidence type="ECO:0000313" key="2">
    <source>
        <dbReference type="Proteomes" id="UP000249451"/>
    </source>
</evidence>
<name>A0A2W5CV35_9CORY</name>
<evidence type="ECO:0000313" key="1">
    <source>
        <dbReference type="EMBL" id="PZO98825.1"/>
    </source>
</evidence>
<gene>
    <name evidence="1" type="ORF">DI609_09700</name>
</gene>
<proteinExistence type="predicted"/>
<reference evidence="1 2" key="1">
    <citation type="submission" date="2017-11" db="EMBL/GenBank/DDBJ databases">
        <title>Infants hospitalized years apart are colonized by the same room-sourced microbial strains.</title>
        <authorList>
            <person name="Brooks B."/>
            <person name="Olm M.R."/>
            <person name="Firek B.A."/>
            <person name="Baker R."/>
            <person name="Thomas B.C."/>
            <person name="Morowitz M.J."/>
            <person name="Banfield J.F."/>
        </authorList>
    </citation>
    <scope>NUCLEOTIDE SEQUENCE [LARGE SCALE GENOMIC DNA]</scope>
    <source>
        <strain evidence="1">S2_012_000_R3_87</strain>
    </source>
</reference>
<sequence length="63" mass="7426">MEVTPTNKPQNAKSRGWIWAYKKVRSYGCSRTSAFYRASVYILRGDTGVFTNKPYLQSYRIRR</sequence>
<accession>A0A2W5CV35</accession>
<dbReference type="AlphaFoldDB" id="A0A2W5CV35"/>